<accession>A0A167M456</accession>
<evidence type="ECO:0000313" key="2">
    <source>
        <dbReference type="Proteomes" id="UP000077315"/>
    </source>
</evidence>
<dbReference type="AlphaFoldDB" id="A0A167M456"/>
<dbReference type="EMBL" id="KV440985">
    <property type="protein sequence ID" value="OAD71737.1"/>
    <property type="molecule type" value="Genomic_DNA"/>
</dbReference>
<evidence type="ECO:0000313" key="1">
    <source>
        <dbReference type="EMBL" id="OAD71737.1"/>
    </source>
</evidence>
<dbReference type="STRING" id="763407.A0A167M456"/>
<dbReference type="RefSeq" id="XP_018289777.1">
    <property type="nucleotide sequence ID" value="XM_018442730.1"/>
</dbReference>
<dbReference type="OrthoDB" id="10044727at2759"/>
<organism evidence="1 2">
    <name type="scientific">Phycomyces blakesleeanus (strain ATCC 8743b / DSM 1359 / FGSC 10004 / NBRC 33097 / NRRL 1555)</name>
    <dbReference type="NCBI Taxonomy" id="763407"/>
    <lineage>
        <taxon>Eukaryota</taxon>
        <taxon>Fungi</taxon>
        <taxon>Fungi incertae sedis</taxon>
        <taxon>Mucoromycota</taxon>
        <taxon>Mucoromycotina</taxon>
        <taxon>Mucoromycetes</taxon>
        <taxon>Mucorales</taxon>
        <taxon>Phycomycetaceae</taxon>
        <taxon>Phycomyces</taxon>
    </lineage>
</organism>
<dbReference type="InParanoid" id="A0A167M456"/>
<reference evidence="2" key="1">
    <citation type="submission" date="2015-06" db="EMBL/GenBank/DDBJ databases">
        <title>Expansion of signal transduction pathways in fungi by whole-genome duplication.</title>
        <authorList>
            <consortium name="DOE Joint Genome Institute"/>
            <person name="Corrochano L.M."/>
            <person name="Kuo A."/>
            <person name="Marcet-Houben M."/>
            <person name="Polaino S."/>
            <person name="Salamov A."/>
            <person name="Villalobos J.M."/>
            <person name="Alvarez M.I."/>
            <person name="Avalos J."/>
            <person name="Benito E.P."/>
            <person name="Benoit I."/>
            <person name="Burger G."/>
            <person name="Camino L.P."/>
            <person name="Canovas D."/>
            <person name="Cerda-Olmedo E."/>
            <person name="Cheng J.-F."/>
            <person name="Dominguez A."/>
            <person name="Elias M."/>
            <person name="Eslava A.P."/>
            <person name="Glaser F."/>
            <person name="Grimwood J."/>
            <person name="Gutierrez G."/>
            <person name="Heitman J."/>
            <person name="Henrissat B."/>
            <person name="Iturriaga E.A."/>
            <person name="Lang B.F."/>
            <person name="Lavin J.L."/>
            <person name="Lee S."/>
            <person name="Li W."/>
            <person name="Lindquist E."/>
            <person name="Lopez-Garcia S."/>
            <person name="Luque E.M."/>
            <person name="Marcos A.T."/>
            <person name="Martin J."/>
            <person name="McCluskey K."/>
            <person name="Medina H.R."/>
            <person name="Miralles-Duran A."/>
            <person name="Miyazaki A."/>
            <person name="Munoz-Torres E."/>
            <person name="Oguiza J.A."/>
            <person name="Ohm R."/>
            <person name="Olmedo M."/>
            <person name="Orejas M."/>
            <person name="Ortiz-Castellanos L."/>
            <person name="Pisabarro A.G."/>
            <person name="Rodriguez-Romero J."/>
            <person name="Ruiz-Herrera J."/>
            <person name="Ruiz-Vazquez R."/>
            <person name="Sanz C."/>
            <person name="Schackwitz W."/>
            <person name="Schmutz J."/>
            <person name="Shahriari M."/>
            <person name="Shelest E."/>
            <person name="Silva-Franco F."/>
            <person name="Soanes D."/>
            <person name="Syed K."/>
            <person name="Tagua V.G."/>
            <person name="Talbot N.J."/>
            <person name="Thon M."/>
            <person name="De vries R.P."/>
            <person name="Wiebenga A."/>
            <person name="Yadav J.S."/>
            <person name="Braun E.L."/>
            <person name="Baker S."/>
            <person name="Garre V."/>
            <person name="Horwitz B."/>
            <person name="Torres-Martinez S."/>
            <person name="Idnurm A."/>
            <person name="Herrera-Estrella A."/>
            <person name="Gabaldon T."/>
            <person name="Grigoriev I.V."/>
        </authorList>
    </citation>
    <scope>NUCLEOTIDE SEQUENCE [LARGE SCALE GENOMIC DNA]</scope>
    <source>
        <strain evidence="2">NRRL 1555(-)</strain>
    </source>
</reference>
<dbReference type="GeneID" id="29003636"/>
<dbReference type="VEuPathDB" id="FungiDB:PHYBLDRAFT_72846"/>
<name>A0A167M456_PHYB8</name>
<keyword evidence="2" id="KW-1185">Reference proteome</keyword>
<proteinExistence type="predicted"/>
<protein>
    <submittedName>
        <fullName evidence="1">Uncharacterized protein</fullName>
    </submittedName>
</protein>
<gene>
    <name evidence="1" type="ORF">PHYBLDRAFT_72846</name>
</gene>
<dbReference type="Proteomes" id="UP000077315">
    <property type="component" value="Unassembled WGS sequence"/>
</dbReference>
<sequence length="186" mass="21767">MERQPDFANQKSALKEIVEGSGHKFELYPKYHCECNWIKRYWGAAKKEARHECDYSFQSLNRKINSFLDSVCPPEDDVPEKIRRYFHKSFAYINAYSLGHDAEHAFEIVKQFLKLHKSHHCIIFGKSKSLNICTRVLTMVSDCLFSMALNKQKRVHTSTMTNRYMFLLSVGVKGRISLFYPTESLN</sequence>
<dbReference type="PANTHER" id="PTHR35871:SF1">
    <property type="entry name" value="CXC1-LIKE CYSTEINE CLUSTER ASSOCIATED WITH KDZ TRANSPOSASES DOMAIN-CONTAINING PROTEIN"/>
    <property type="match status" value="1"/>
</dbReference>
<dbReference type="PANTHER" id="PTHR35871">
    <property type="entry name" value="EXPRESSED PROTEIN"/>
    <property type="match status" value="1"/>
</dbReference>